<dbReference type="EMBL" id="FCOI02000012">
    <property type="protein sequence ID" value="SAK65978.1"/>
    <property type="molecule type" value="Genomic_DNA"/>
</dbReference>
<evidence type="ECO:0000313" key="2">
    <source>
        <dbReference type="Proteomes" id="UP000054624"/>
    </source>
</evidence>
<dbReference type="OrthoDB" id="9135461at2"/>
<gene>
    <name evidence="1" type="ORF">AWB76_03743</name>
</gene>
<name>A0A158B7B9_9BURK</name>
<dbReference type="Proteomes" id="UP000054624">
    <property type="component" value="Unassembled WGS sequence"/>
</dbReference>
<keyword evidence="2" id="KW-1185">Reference proteome</keyword>
<dbReference type="RefSeq" id="WP_061161563.1">
    <property type="nucleotide sequence ID" value="NZ_FCOI02000012.1"/>
</dbReference>
<organism evidence="1 2">
    <name type="scientific">Caballeronia temeraria</name>
    <dbReference type="NCBI Taxonomy" id="1777137"/>
    <lineage>
        <taxon>Bacteria</taxon>
        <taxon>Pseudomonadati</taxon>
        <taxon>Pseudomonadota</taxon>
        <taxon>Betaproteobacteria</taxon>
        <taxon>Burkholderiales</taxon>
        <taxon>Burkholderiaceae</taxon>
        <taxon>Caballeronia</taxon>
    </lineage>
</organism>
<evidence type="ECO:0000313" key="1">
    <source>
        <dbReference type="EMBL" id="SAK65978.1"/>
    </source>
</evidence>
<dbReference type="AlphaFoldDB" id="A0A158B7B9"/>
<accession>A0A158B7B9</accession>
<reference evidence="2" key="1">
    <citation type="submission" date="2016-01" db="EMBL/GenBank/DDBJ databases">
        <authorList>
            <person name="Peeters Charlotte."/>
        </authorList>
    </citation>
    <scope>NUCLEOTIDE SEQUENCE [LARGE SCALE GENOMIC DNA]</scope>
</reference>
<dbReference type="STRING" id="1777137.AWB76_03743"/>
<proteinExistence type="predicted"/>
<protein>
    <submittedName>
        <fullName evidence="1">Uncharacterized protein</fullName>
    </submittedName>
</protein>
<sequence length="76" mass="8517">MTLETESLALVRADRDIDSGKARIERQRALVVHMRTNGRDTKAALALLGTLEDTLVVMLRFRSLLVSRLAQLKRGV</sequence>